<keyword evidence="3" id="KW-1185">Reference proteome</keyword>
<sequence>MKKKVLIGIAVIFIGIQFIRPTRNEGSAESPQDITHAVQVPEPVMKTLKVACYDCHSNHTNYPWYANISPVSLWLGNHVDEGKSELNFSDFAQYEKKRMDHKLEEIGEEVEEGHMPLPAYTLIHHDAKLDEPQKQLIVEWAKTERARLGYVPEK</sequence>
<evidence type="ECO:0000313" key="3">
    <source>
        <dbReference type="Proteomes" id="UP000441754"/>
    </source>
</evidence>
<dbReference type="Pfam" id="PF14376">
    <property type="entry name" value="Haem_bd"/>
    <property type="match status" value="1"/>
</dbReference>
<dbReference type="RefSeq" id="WP_154178886.1">
    <property type="nucleotide sequence ID" value="NZ_WJXZ01000015.1"/>
</dbReference>
<comment type="caution">
    <text evidence="2">The sequence shown here is derived from an EMBL/GenBank/DDBJ whole genome shotgun (WGS) entry which is preliminary data.</text>
</comment>
<dbReference type="OrthoDB" id="196738at2"/>
<dbReference type="AlphaFoldDB" id="A0A7K0EUL9"/>
<feature type="domain" description="Haem-binding" evidence="1">
    <location>
        <begin position="10"/>
        <end position="145"/>
    </location>
</feature>
<dbReference type="EMBL" id="WJXZ01000015">
    <property type="protein sequence ID" value="MRS65513.1"/>
    <property type="molecule type" value="Genomic_DNA"/>
</dbReference>
<dbReference type="SMART" id="SM01235">
    <property type="entry name" value="Haem_bd"/>
    <property type="match status" value="1"/>
</dbReference>
<name>A0A7K0EUL9_9BACT</name>
<evidence type="ECO:0000313" key="2">
    <source>
        <dbReference type="EMBL" id="MRS65513.1"/>
    </source>
</evidence>
<evidence type="ECO:0000259" key="1">
    <source>
        <dbReference type="SMART" id="SM01235"/>
    </source>
</evidence>
<protein>
    <submittedName>
        <fullName evidence="2">Cytochrome C</fullName>
    </submittedName>
</protein>
<accession>A0A7K0EUL9</accession>
<reference evidence="2 3" key="1">
    <citation type="journal article" date="2018" name="Antonie Van Leeuwenhoek">
        <title>Larkinella terrae sp. nov., isolated from soil on Jeju Island, South Korea.</title>
        <authorList>
            <person name="Ten L.N."/>
            <person name="Jeon J."/>
            <person name="Park S.J."/>
            <person name="Park S."/>
            <person name="Lee S.Y."/>
            <person name="Kim M.K."/>
            <person name="Jung H.Y."/>
        </authorList>
    </citation>
    <scope>NUCLEOTIDE SEQUENCE [LARGE SCALE GENOMIC DNA]</scope>
    <source>
        <strain evidence="2 3">KCTC 52001</strain>
    </source>
</reference>
<proteinExistence type="predicted"/>
<organism evidence="2 3">
    <name type="scientific">Larkinella terrae</name>
    <dbReference type="NCBI Taxonomy" id="2025311"/>
    <lineage>
        <taxon>Bacteria</taxon>
        <taxon>Pseudomonadati</taxon>
        <taxon>Bacteroidota</taxon>
        <taxon>Cytophagia</taxon>
        <taxon>Cytophagales</taxon>
        <taxon>Spirosomataceae</taxon>
        <taxon>Larkinella</taxon>
    </lineage>
</organism>
<dbReference type="InterPro" id="IPR025992">
    <property type="entry name" value="Haem-bd"/>
</dbReference>
<dbReference type="Proteomes" id="UP000441754">
    <property type="component" value="Unassembled WGS sequence"/>
</dbReference>
<gene>
    <name evidence="2" type="ORF">GJJ30_29750</name>
</gene>